<keyword evidence="3 6" id="KW-1133">Transmembrane helix</keyword>
<protein>
    <submittedName>
        <fullName evidence="7">ABC transporter</fullName>
    </submittedName>
</protein>
<feature type="transmembrane region" description="Helical" evidence="6">
    <location>
        <begin position="135"/>
        <end position="156"/>
    </location>
</feature>
<dbReference type="Pfam" id="PF00083">
    <property type="entry name" value="Sugar_tr"/>
    <property type="match status" value="1"/>
</dbReference>
<feature type="transmembrane region" description="Helical" evidence="6">
    <location>
        <begin position="96"/>
        <end position="115"/>
    </location>
</feature>
<evidence type="ECO:0000256" key="2">
    <source>
        <dbReference type="ARBA" id="ARBA00022692"/>
    </source>
</evidence>
<dbReference type="InterPro" id="IPR005828">
    <property type="entry name" value="MFS_sugar_transport-like"/>
</dbReference>
<dbReference type="GO" id="GO:0005886">
    <property type="term" value="C:plasma membrane"/>
    <property type="evidence" value="ECO:0007669"/>
    <property type="project" value="TreeGrafter"/>
</dbReference>
<organism evidence="7 8">
    <name type="scientific">Mycena albidolilacea</name>
    <dbReference type="NCBI Taxonomy" id="1033008"/>
    <lineage>
        <taxon>Eukaryota</taxon>
        <taxon>Fungi</taxon>
        <taxon>Dikarya</taxon>
        <taxon>Basidiomycota</taxon>
        <taxon>Agaricomycotina</taxon>
        <taxon>Agaricomycetes</taxon>
        <taxon>Agaricomycetidae</taxon>
        <taxon>Agaricales</taxon>
        <taxon>Marasmiineae</taxon>
        <taxon>Mycenaceae</taxon>
        <taxon>Mycena</taxon>
    </lineage>
</organism>
<sequence>MTSPSPNSADPTLTIHSATDDGKVGPPTLDTDTILTGRRLAVVCVAMLLSMLLIALDQIILGTALPRRNSLWWVATSFVLAQTVFILFYGQMLRIFLAKWILISSIIIFEIGRFLCGVSQNVDQLIAGRTVSGVGAGVISTMLGMFGAVFGLSSVIGPSIGGAFTDHVTWRWCLYKSPPWWYFARGGDFYTQGIASSRGGNTKPWDDKAVITSFVFVGVLAALNVGAITSPPLHGNKTHIPLACSFLTRFSLLLFSYYIPIFYQAARHHSATKSGIDLLPFMLEVVLTSLSAVQVVCSWPFLTVGPLFLAVGSGLLYSIKSSTSSASLIGLQILAGIGTGMGMQNSTLTMQVEFRDSPWLLGQSTSMVLFVQCFGGTIGLSFAEPVFASKLAKYLLKYAPEAPRQIVKDSPTAIYSALPAEIIPGVVRSYTEALRIVFVLGVARSGRRVIVCDIYQQYEDREISRTRQRRGCREGGISVEKYLETECKSMQTNLPEQ</sequence>
<evidence type="ECO:0000256" key="5">
    <source>
        <dbReference type="SAM" id="MobiDB-lite"/>
    </source>
</evidence>
<dbReference type="AlphaFoldDB" id="A0AAD6ZNC0"/>
<name>A0AAD6ZNC0_9AGAR</name>
<feature type="region of interest" description="Disordered" evidence="5">
    <location>
        <begin position="1"/>
        <end position="24"/>
    </location>
</feature>
<feature type="transmembrane region" description="Helical" evidence="6">
    <location>
        <begin position="299"/>
        <end position="319"/>
    </location>
</feature>
<dbReference type="PANTHER" id="PTHR23501:SF198">
    <property type="entry name" value="AZOLE RESISTANCE PROTEIN 1-RELATED"/>
    <property type="match status" value="1"/>
</dbReference>
<gene>
    <name evidence="7" type="ORF">DFH08DRAFT_966609</name>
</gene>
<evidence type="ECO:0000256" key="3">
    <source>
        <dbReference type="ARBA" id="ARBA00022989"/>
    </source>
</evidence>
<dbReference type="SUPFAM" id="SSF103473">
    <property type="entry name" value="MFS general substrate transporter"/>
    <property type="match status" value="1"/>
</dbReference>
<proteinExistence type="predicted"/>
<feature type="transmembrane region" description="Helical" evidence="6">
    <location>
        <begin position="240"/>
        <end position="263"/>
    </location>
</feature>
<feature type="transmembrane region" description="Helical" evidence="6">
    <location>
        <begin position="326"/>
        <end position="344"/>
    </location>
</feature>
<comment type="caution">
    <text evidence="7">The sequence shown here is derived from an EMBL/GenBank/DDBJ whole genome shotgun (WGS) entry which is preliminary data.</text>
</comment>
<feature type="transmembrane region" description="Helical" evidence="6">
    <location>
        <begin position="71"/>
        <end position="89"/>
    </location>
</feature>
<keyword evidence="2 6" id="KW-0812">Transmembrane</keyword>
<feature type="transmembrane region" description="Helical" evidence="6">
    <location>
        <begin position="40"/>
        <end position="65"/>
    </location>
</feature>
<evidence type="ECO:0000256" key="1">
    <source>
        <dbReference type="ARBA" id="ARBA00004141"/>
    </source>
</evidence>
<keyword evidence="8" id="KW-1185">Reference proteome</keyword>
<dbReference type="Proteomes" id="UP001218218">
    <property type="component" value="Unassembled WGS sequence"/>
</dbReference>
<dbReference type="GO" id="GO:0022857">
    <property type="term" value="F:transmembrane transporter activity"/>
    <property type="evidence" value="ECO:0007669"/>
    <property type="project" value="InterPro"/>
</dbReference>
<feature type="transmembrane region" description="Helical" evidence="6">
    <location>
        <begin position="364"/>
        <end position="383"/>
    </location>
</feature>
<dbReference type="InterPro" id="IPR036259">
    <property type="entry name" value="MFS_trans_sf"/>
</dbReference>
<feature type="compositionally biased region" description="Polar residues" evidence="5">
    <location>
        <begin position="1"/>
        <end position="17"/>
    </location>
</feature>
<keyword evidence="4 6" id="KW-0472">Membrane</keyword>
<evidence type="ECO:0000313" key="7">
    <source>
        <dbReference type="EMBL" id="KAJ7330852.1"/>
    </source>
</evidence>
<dbReference type="Gene3D" id="1.20.1250.20">
    <property type="entry name" value="MFS general substrate transporter like domains"/>
    <property type="match status" value="1"/>
</dbReference>
<evidence type="ECO:0000256" key="6">
    <source>
        <dbReference type="SAM" id="Phobius"/>
    </source>
</evidence>
<feature type="transmembrane region" description="Helical" evidence="6">
    <location>
        <begin position="209"/>
        <end position="228"/>
    </location>
</feature>
<evidence type="ECO:0000313" key="8">
    <source>
        <dbReference type="Proteomes" id="UP001218218"/>
    </source>
</evidence>
<dbReference type="EMBL" id="JARIHO010000036">
    <property type="protein sequence ID" value="KAJ7330852.1"/>
    <property type="molecule type" value="Genomic_DNA"/>
</dbReference>
<evidence type="ECO:0000256" key="4">
    <source>
        <dbReference type="ARBA" id="ARBA00023136"/>
    </source>
</evidence>
<accession>A0AAD6ZNC0</accession>
<dbReference type="PANTHER" id="PTHR23501">
    <property type="entry name" value="MAJOR FACILITATOR SUPERFAMILY"/>
    <property type="match status" value="1"/>
</dbReference>
<comment type="subcellular location">
    <subcellularLocation>
        <location evidence="1">Membrane</location>
        <topology evidence="1">Multi-pass membrane protein</topology>
    </subcellularLocation>
</comment>
<reference evidence="7" key="1">
    <citation type="submission" date="2023-03" db="EMBL/GenBank/DDBJ databases">
        <title>Massive genome expansion in bonnet fungi (Mycena s.s.) driven by repeated elements and novel gene families across ecological guilds.</title>
        <authorList>
            <consortium name="Lawrence Berkeley National Laboratory"/>
            <person name="Harder C.B."/>
            <person name="Miyauchi S."/>
            <person name="Viragh M."/>
            <person name="Kuo A."/>
            <person name="Thoen E."/>
            <person name="Andreopoulos B."/>
            <person name="Lu D."/>
            <person name="Skrede I."/>
            <person name="Drula E."/>
            <person name="Henrissat B."/>
            <person name="Morin E."/>
            <person name="Kohler A."/>
            <person name="Barry K."/>
            <person name="LaButti K."/>
            <person name="Morin E."/>
            <person name="Salamov A."/>
            <person name="Lipzen A."/>
            <person name="Mereny Z."/>
            <person name="Hegedus B."/>
            <person name="Baldrian P."/>
            <person name="Stursova M."/>
            <person name="Weitz H."/>
            <person name="Taylor A."/>
            <person name="Grigoriev I.V."/>
            <person name="Nagy L.G."/>
            <person name="Martin F."/>
            <person name="Kauserud H."/>
        </authorList>
    </citation>
    <scope>NUCLEOTIDE SEQUENCE</scope>
    <source>
        <strain evidence="7">CBHHK002</strain>
    </source>
</reference>